<dbReference type="EMBL" id="AY808923">
    <property type="protein sequence ID" value="AAX24812.2"/>
    <property type="molecule type" value="mRNA"/>
</dbReference>
<accession>Q5C6B2</accession>
<sequence>MTTYTGQTQMTLGQSCAALWDSQSQPDVIEPGFKPGTAVTPIALRCSTLDHCATREPLYGRGLLCLSSLWAVSYRINITEFRSRVTHTAYKLPIHTDAFSRVTHTAYTLPIHTDAFSRVTHT</sequence>
<protein>
    <submittedName>
        <fullName evidence="1">SJCHGC04011 protein</fullName>
    </submittedName>
</protein>
<feature type="non-terminal residue" evidence="1">
    <location>
        <position position="122"/>
    </location>
</feature>
<organism evidence="1">
    <name type="scientific">Schistosoma japonicum</name>
    <name type="common">Blood fluke</name>
    <dbReference type="NCBI Taxonomy" id="6182"/>
    <lineage>
        <taxon>Eukaryota</taxon>
        <taxon>Metazoa</taxon>
        <taxon>Spiralia</taxon>
        <taxon>Lophotrochozoa</taxon>
        <taxon>Platyhelminthes</taxon>
        <taxon>Trematoda</taxon>
        <taxon>Digenea</taxon>
        <taxon>Strigeidida</taxon>
        <taxon>Schistosomatoidea</taxon>
        <taxon>Schistosomatidae</taxon>
        <taxon>Schistosoma</taxon>
    </lineage>
</organism>
<reference evidence="1" key="1">
    <citation type="journal article" date="2006" name="PLoS Pathog.">
        <title>New perspectives on host-parasite interplay by comparative transcriptomic and proteomic analyses of Schistosoma japonicum.</title>
        <authorList>
            <person name="Liu F."/>
            <person name="Lu J."/>
            <person name="Hu W."/>
            <person name="Wang S.Y."/>
            <person name="Cui S.J."/>
            <person name="Chi M."/>
            <person name="Yan Q."/>
            <person name="Wang X.R."/>
            <person name="Song H.D."/>
            <person name="Xu X.N."/>
            <person name="Wang J.J."/>
            <person name="Zhang X.L."/>
            <person name="Zhang X."/>
            <person name="Wang Z.Q."/>
            <person name="Xue C.L."/>
            <person name="Brindley P.J."/>
            <person name="McManus D.P."/>
            <person name="Yang P.Y."/>
            <person name="Feng Z."/>
            <person name="Chen Z."/>
            <person name="Han Z.G."/>
        </authorList>
    </citation>
    <scope>NUCLEOTIDE SEQUENCE</scope>
</reference>
<dbReference type="AlphaFoldDB" id="Q5C6B2"/>
<proteinExistence type="evidence at transcript level"/>
<name>Q5C6B2_SCHJA</name>
<evidence type="ECO:0000313" key="1">
    <source>
        <dbReference type="EMBL" id="AAX24812.2"/>
    </source>
</evidence>